<feature type="repeat" description="ANK" evidence="3">
    <location>
        <begin position="752"/>
        <end position="784"/>
    </location>
</feature>
<evidence type="ECO:0000256" key="3">
    <source>
        <dbReference type="PROSITE-ProRule" id="PRU00023"/>
    </source>
</evidence>
<dbReference type="Gene3D" id="1.10.510.10">
    <property type="entry name" value="Transferase(Phosphotransferase) domain 1"/>
    <property type="match status" value="1"/>
</dbReference>
<dbReference type="SUPFAM" id="SSF56112">
    <property type="entry name" value="Protein kinase-like (PK-like)"/>
    <property type="match status" value="1"/>
</dbReference>
<feature type="repeat" description="ANK" evidence="3">
    <location>
        <begin position="1421"/>
        <end position="1453"/>
    </location>
</feature>
<keyword evidence="1" id="KW-0677">Repeat</keyword>
<gene>
    <name evidence="5" type="ORF">TWF696_000754</name>
</gene>
<evidence type="ECO:0000259" key="4">
    <source>
        <dbReference type="PROSITE" id="PS50011"/>
    </source>
</evidence>
<dbReference type="Proteomes" id="UP001375240">
    <property type="component" value="Unassembled WGS sequence"/>
</dbReference>
<dbReference type="PANTHER" id="PTHR24198:SF165">
    <property type="entry name" value="ANKYRIN REPEAT-CONTAINING PROTEIN-RELATED"/>
    <property type="match status" value="1"/>
</dbReference>
<dbReference type="InterPro" id="IPR000719">
    <property type="entry name" value="Prot_kinase_dom"/>
</dbReference>
<dbReference type="GO" id="GO:0004672">
    <property type="term" value="F:protein kinase activity"/>
    <property type="evidence" value="ECO:0007669"/>
    <property type="project" value="InterPro"/>
</dbReference>
<feature type="repeat" description="ANK" evidence="3">
    <location>
        <begin position="1069"/>
        <end position="1101"/>
    </location>
</feature>
<dbReference type="PROSITE" id="PS50297">
    <property type="entry name" value="ANK_REP_REGION"/>
    <property type="match status" value="8"/>
</dbReference>
<dbReference type="SMART" id="SM00248">
    <property type="entry name" value="ANK"/>
    <property type="match status" value="20"/>
</dbReference>
<keyword evidence="2 3" id="KW-0040">ANK repeat</keyword>
<protein>
    <recommendedName>
        <fullName evidence="4">Protein kinase domain-containing protein</fullName>
    </recommendedName>
</protein>
<dbReference type="Pfam" id="PF00069">
    <property type="entry name" value="Pkinase"/>
    <property type="match status" value="1"/>
</dbReference>
<feature type="repeat" description="ANK" evidence="3">
    <location>
        <begin position="1544"/>
        <end position="1576"/>
    </location>
</feature>
<proteinExistence type="predicted"/>
<dbReference type="PRINTS" id="PR01415">
    <property type="entry name" value="ANKYRIN"/>
</dbReference>
<feature type="repeat" description="ANK" evidence="3">
    <location>
        <begin position="651"/>
        <end position="683"/>
    </location>
</feature>
<dbReference type="CDD" id="cd00180">
    <property type="entry name" value="PKc"/>
    <property type="match status" value="1"/>
</dbReference>
<reference evidence="5 6" key="1">
    <citation type="submission" date="2019-10" db="EMBL/GenBank/DDBJ databases">
        <authorList>
            <person name="Palmer J.M."/>
        </authorList>
    </citation>
    <scope>NUCLEOTIDE SEQUENCE [LARGE SCALE GENOMIC DNA]</scope>
    <source>
        <strain evidence="5 6">TWF696</strain>
    </source>
</reference>
<dbReference type="Pfam" id="PF12796">
    <property type="entry name" value="Ank_2"/>
    <property type="match status" value="6"/>
</dbReference>
<keyword evidence="6" id="KW-1185">Reference proteome</keyword>
<comment type="caution">
    <text evidence="5">The sequence shown here is derived from an EMBL/GenBank/DDBJ whole genome shotgun (WGS) entry which is preliminary data.</text>
</comment>
<dbReference type="EMBL" id="JAVHNQ010000001">
    <property type="protein sequence ID" value="KAK6359606.1"/>
    <property type="molecule type" value="Genomic_DNA"/>
</dbReference>
<evidence type="ECO:0000313" key="5">
    <source>
        <dbReference type="EMBL" id="KAK6359606.1"/>
    </source>
</evidence>
<dbReference type="Gene3D" id="1.25.40.20">
    <property type="entry name" value="Ankyrin repeat-containing domain"/>
    <property type="match status" value="6"/>
</dbReference>
<dbReference type="SMART" id="SM00220">
    <property type="entry name" value="S_TKc"/>
    <property type="match status" value="1"/>
</dbReference>
<accession>A0AAV9VEN0</accession>
<feature type="repeat" description="ANK" evidence="3">
    <location>
        <begin position="684"/>
        <end position="716"/>
    </location>
</feature>
<sequence>MATLEISISAHGKSLDDFFVLPSSSATSPPDADAALPRACLLELEIQQIANLLEPINSRWARVPRLYTLLRLIDQLPLLDSVFLSQGLSDFWLPFSLSSLPDGIPLAVRSAFVRAQPLVLTKAVDLEKGERGRHRHFGPDEPLPFKSKGPLGAGGFGAVDRVVSTISGREYARKRLPRGVVGKGSGAGPKVKEHMKAFRAELEVLKRMRHRHVVEYVGSYTDTQHLGIIMAPVADGNLAWFLDTITTADNGFKTSTSVSNIDHTGPAEKRALLRTFFGCLAGALDYLHSSQIRHKDIKPQNILVMAGTGPLLTDFGLSLDWGDLSRSTTKGVPAALTPRYAAPEVAEHEPRGTSADIWSLGCVFLEMVTVLKGETLEAMKTFYESHGSESVFYRVNEEANKEWMKTLEGKGGTRADDAPLVWIGNMLERERKDRVTAAVLLEQIAAKDSQTGQASRFCGSCCLPERESDEEDNFDDEVYDSQDEAVETPAASVDIDAELRTLQQAAASLSRDSLSTPKWREAADKALSRLENDPSLPPAAASDLFRELATLLRDASWCMISGEITGSAARNQAMAMGMLELLERAAMLRLSQEHKTAAGKEELSRCIKYMSTLLADERSVNRLREAKERLVGDDDSGNRDISIESAAATAADAFPLHTAAQRDDLAALNQLLADGVDPSLQDDDGQTPLHHAARAGSESCAIKLLSSGAQASAEDKNRYTPLHLASQQGNRIVLRELIRHPTARLNAKTLDKGYTPLHLAVIAGNVDAADLLLGAGVKSTATDTEGRMPQSYVANDEMIGVLLRHAVKLSLRDEHGWTALHWAVHEKHASVIPGLLDAGVNVSARSAGGETGLHMAVASHDHDLVNLLLQKDTSAIDLSLYQPGGDLTSLHIATMDGDEKMVQLLLDHGAEACFSKFPPLNIAVKDGRLDIVKLIHAKGQDLNVRSPDKDKLPLDIAAASKDLAMCRYLVEHGAQFSLTASNDPDGSYYYHNALLAAIEAGHEELVELLLDSLGSDAKPGSGAQGIRSRVPAFTAAGYFGTIPLYSSVFYQKHAITRMLLDRGADPDGPNRVPLIAAAMKDDLDAARLLFDFGADVHKRDSRNKSPIHHVAADASVAMAELLVAHGADVNQSSSSSDPALNTAYYALDEKNSDVLAFLVQEAGARVHDHLLSRATSKELGGMMATLLSRPEQLAPAPPTPERLAELLVETAKWNSDEAADALLKFGAPVEGPAASEALSWIVNHSNTTQAALLIEAGADFRMPEKTDYGSKRTIEEKALSDNVTSILHLLLESPKARGERTREQVLEEWLRYSGRSARPEVVKWLYEQGATGNVRASYKYVPPGYMQSPLQWAADNNEIEMVRARLAQGEDVSGLSVCHTPLQFAAKSGNAEMVKLLLDHGAAKAPRSADDVGYPPGIDTLGYTPLQHAAEAYSVECVRLLLAAGADPNRSKVGEGRNIGRYRLPLTIAVRQACEEIRGRIKTEGRLEACMDMVHALLKAGADPVRPSSYGGDALSAACDGGQESVQLVNLLLDHCSDETVRTGGVPALFEVAERGKVDLVRLLLDRGVDPNGVTSYSRNKLLWSCTKPGNEEVVKLLVRRGLDPDETGDEYKRQSARQKAQRTCDRLLIAAMNGR</sequence>
<dbReference type="InterPro" id="IPR008271">
    <property type="entry name" value="Ser/Thr_kinase_AS"/>
</dbReference>
<evidence type="ECO:0000256" key="2">
    <source>
        <dbReference type="ARBA" id="ARBA00023043"/>
    </source>
</evidence>
<dbReference type="GO" id="GO:0005524">
    <property type="term" value="F:ATP binding"/>
    <property type="evidence" value="ECO:0007669"/>
    <property type="project" value="InterPro"/>
</dbReference>
<dbReference type="PANTHER" id="PTHR24198">
    <property type="entry name" value="ANKYRIN REPEAT AND PROTEIN KINASE DOMAIN-CONTAINING PROTEIN"/>
    <property type="match status" value="1"/>
</dbReference>
<feature type="domain" description="Protein kinase" evidence="4">
    <location>
        <begin position="145"/>
        <end position="446"/>
    </location>
</feature>
<evidence type="ECO:0000256" key="1">
    <source>
        <dbReference type="ARBA" id="ARBA00022737"/>
    </source>
</evidence>
<feature type="repeat" description="ANK" evidence="3">
    <location>
        <begin position="815"/>
        <end position="847"/>
    </location>
</feature>
<feature type="repeat" description="ANK" evidence="3">
    <location>
        <begin position="915"/>
        <end position="947"/>
    </location>
</feature>
<evidence type="ECO:0000313" key="6">
    <source>
        <dbReference type="Proteomes" id="UP001375240"/>
    </source>
</evidence>
<feature type="repeat" description="ANK" evidence="3">
    <location>
        <begin position="1102"/>
        <end position="1134"/>
    </location>
</feature>
<dbReference type="PROSITE" id="PS50011">
    <property type="entry name" value="PROTEIN_KINASE_DOM"/>
    <property type="match status" value="1"/>
</dbReference>
<feature type="repeat" description="ANK" evidence="3">
    <location>
        <begin position="1380"/>
        <end position="1409"/>
    </location>
</feature>
<dbReference type="InterPro" id="IPR002110">
    <property type="entry name" value="Ankyrin_rpt"/>
</dbReference>
<dbReference type="PROSITE" id="PS00108">
    <property type="entry name" value="PROTEIN_KINASE_ST"/>
    <property type="match status" value="1"/>
</dbReference>
<feature type="repeat" description="ANK" evidence="3">
    <location>
        <begin position="1039"/>
        <end position="1071"/>
    </location>
</feature>
<dbReference type="InterPro" id="IPR036770">
    <property type="entry name" value="Ankyrin_rpt-contain_sf"/>
</dbReference>
<dbReference type="SUPFAM" id="SSF48403">
    <property type="entry name" value="Ankyrin repeat"/>
    <property type="match status" value="3"/>
</dbReference>
<dbReference type="PROSITE" id="PS50088">
    <property type="entry name" value="ANK_REPEAT"/>
    <property type="match status" value="12"/>
</dbReference>
<dbReference type="InterPro" id="IPR011009">
    <property type="entry name" value="Kinase-like_dom_sf"/>
</dbReference>
<feature type="repeat" description="ANK" evidence="3">
    <location>
        <begin position="885"/>
        <end position="911"/>
    </location>
</feature>
<name>A0AAV9VEN0_9PEZI</name>
<organism evidence="5 6">
    <name type="scientific">Orbilia brochopaga</name>
    <dbReference type="NCBI Taxonomy" id="3140254"/>
    <lineage>
        <taxon>Eukaryota</taxon>
        <taxon>Fungi</taxon>
        <taxon>Dikarya</taxon>
        <taxon>Ascomycota</taxon>
        <taxon>Pezizomycotina</taxon>
        <taxon>Orbiliomycetes</taxon>
        <taxon>Orbiliales</taxon>
        <taxon>Orbiliaceae</taxon>
        <taxon>Orbilia</taxon>
    </lineage>
</organism>